<dbReference type="GO" id="GO:0004792">
    <property type="term" value="F:thiosulfate-cyanide sulfurtransferase activity"/>
    <property type="evidence" value="ECO:0007669"/>
    <property type="project" value="TreeGrafter"/>
</dbReference>
<keyword evidence="2" id="KW-0472">Membrane</keyword>
<dbReference type="InterPro" id="IPR045886">
    <property type="entry name" value="ThiF/MoeB/HesA"/>
</dbReference>
<keyword evidence="2" id="KW-1133">Transmembrane helix</keyword>
<feature type="transmembrane region" description="Helical" evidence="2">
    <location>
        <begin position="28"/>
        <end position="55"/>
    </location>
</feature>
<comment type="similarity">
    <text evidence="1">Belongs to the HesA/MoeB/ThiF family.</text>
</comment>
<dbReference type="Gene3D" id="3.40.50.720">
    <property type="entry name" value="NAD(P)-binding Rossmann-like Domain"/>
    <property type="match status" value="1"/>
</dbReference>
<name>A0A3D8P3R6_9THEO</name>
<dbReference type="AlphaFoldDB" id="A0A3D8P3R6"/>
<evidence type="ECO:0000259" key="3">
    <source>
        <dbReference type="Pfam" id="PF00899"/>
    </source>
</evidence>
<protein>
    <submittedName>
        <fullName evidence="4">HesA/MoeB/ThiF family protein</fullName>
    </submittedName>
</protein>
<comment type="caution">
    <text evidence="4">The sequence shown here is derived from an EMBL/GenBank/DDBJ whole genome shotgun (WGS) entry which is preliminary data.</text>
</comment>
<dbReference type="GO" id="GO:0008146">
    <property type="term" value="F:sulfotransferase activity"/>
    <property type="evidence" value="ECO:0007669"/>
    <property type="project" value="TreeGrafter"/>
</dbReference>
<dbReference type="EMBL" id="QSLN01000004">
    <property type="protein sequence ID" value="RDV83568.1"/>
    <property type="molecule type" value="Genomic_DNA"/>
</dbReference>
<dbReference type="Pfam" id="PF00899">
    <property type="entry name" value="ThiF"/>
    <property type="match status" value="1"/>
</dbReference>
<evidence type="ECO:0000313" key="4">
    <source>
        <dbReference type="EMBL" id="RDV83568.1"/>
    </source>
</evidence>
<keyword evidence="5" id="KW-1185">Reference proteome</keyword>
<dbReference type="RefSeq" id="WP_115792328.1">
    <property type="nucleotide sequence ID" value="NZ_QSLN01000004.1"/>
</dbReference>
<dbReference type="InterPro" id="IPR000594">
    <property type="entry name" value="ThiF_NAD_FAD-bd"/>
</dbReference>
<keyword evidence="2" id="KW-0812">Transmembrane</keyword>
<organism evidence="4 5">
    <name type="scientific">Ammonifex thiophilus</name>
    <dbReference type="NCBI Taxonomy" id="444093"/>
    <lineage>
        <taxon>Bacteria</taxon>
        <taxon>Bacillati</taxon>
        <taxon>Bacillota</taxon>
        <taxon>Clostridia</taxon>
        <taxon>Thermoanaerobacterales</taxon>
        <taxon>Thermoanaerobacteraceae</taxon>
        <taxon>Ammonifex</taxon>
    </lineage>
</organism>
<dbReference type="GO" id="GO:0005829">
    <property type="term" value="C:cytosol"/>
    <property type="evidence" value="ECO:0007669"/>
    <property type="project" value="TreeGrafter"/>
</dbReference>
<proteinExistence type="inferred from homology"/>
<evidence type="ECO:0000256" key="1">
    <source>
        <dbReference type="ARBA" id="ARBA00009919"/>
    </source>
</evidence>
<dbReference type="SUPFAM" id="SSF69572">
    <property type="entry name" value="Activating enzymes of the ubiquitin-like proteins"/>
    <property type="match status" value="1"/>
</dbReference>
<dbReference type="NCBIfam" id="NF004281">
    <property type="entry name" value="PRK05690.1"/>
    <property type="match status" value="1"/>
</dbReference>
<gene>
    <name evidence="4" type="ORF">DXX99_04525</name>
</gene>
<evidence type="ECO:0000313" key="5">
    <source>
        <dbReference type="Proteomes" id="UP000256329"/>
    </source>
</evidence>
<sequence>MERERYLRQITLPGVGEEGQEKLLRSRVLVVGAGGLGAPVACYLAAAGVGTLGLVDDDVVKLSNLQRQILYRTEDLGRPKVEVARRQLLSLNPEVKVEVWRERFAEDNALSLVERFDVVVDATDNFFTRALLNRACVARSKPLVHGGVRNFAGEVMTVLPGSGPCLACLFPLESKAASAQTEGSSVLGPVPGVIGTLQAVEVLKYLLGLGELLVGRLLVYDALSATFHEVQVTRNPSCPVCSKF</sequence>
<dbReference type="FunFam" id="3.40.50.720:FF:000080">
    <property type="entry name" value="Thiazole biosynthesis adenylyltransferase ThiF"/>
    <property type="match status" value="1"/>
</dbReference>
<dbReference type="PANTHER" id="PTHR10953:SF102">
    <property type="entry name" value="ADENYLYLTRANSFERASE AND SULFURTRANSFERASE MOCS3"/>
    <property type="match status" value="1"/>
</dbReference>
<dbReference type="PANTHER" id="PTHR10953">
    <property type="entry name" value="UBIQUITIN-ACTIVATING ENZYME E1"/>
    <property type="match status" value="1"/>
</dbReference>
<dbReference type="Proteomes" id="UP000256329">
    <property type="component" value="Unassembled WGS sequence"/>
</dbReference>
<feature type="domain" description="THIF-type NAD/FAD binding fold" evidence="3">
    <location>
        <begin position="6"/>
        <end position="240"/>
    </location>
</feature>
<dbReference type="GO" id="GO:0016779">
    <property type="term" value="F:nucleotidyltransferase activity"/>
    <property type="evidence" value="ECO:0007669"/>
    <property type="project" value="TreeGrafter"/>
</dbReference>
<dbReference type="InterPro" id="IPR035985">
    <property type="entry name" value="Ubiquitin-activating_enz"/>
</dbReference>
<dbReference type="OrthoDB" id="9804286at2"/>
<dbReference type="CDD" id="cd00757">
    <property type="entry name" value="ThiF_MoeB_HesA_family"/>
    <property type="match status" value="1"/>
</dbReference>
<accession>A0A3D8P3R6</accession>
<evidence type="ECO:0000256" key="2">
    <source>
        <dbReference type="SAM" id="Phobius"/>
    </source>
</evidence>
<dbReference type="GO" id="GO:0008641">
    <property type="term" value="F:ubiquitin-like modifier activating enzyme activity"/>
    <property type="evidence" value="ECO:0007669"/>
    <property type="project" value="InterPro"/>
</dbReference>
<reference evidence="4 5" key="1">
    <citation type="submission" date="2018-08" db="EMBL/GenBank/DDBJ databases">
        <title>Form III RuBisCO-mediated autotrophy in Thermodesulfobium bacteria.</title>
        <authorList>
            <person name="Toshchakov S.V."/>
            <person name="Kublanov I.V."/>
            <person name="Frolov E."/>
            <person name="Bonch-Osmolovskaya E.A."/>
            <person name="Tourova T.P."/>
            <person name="Chernych N.A."/>
            <person name="Lebedinsky A.V."/>
        </authorList>
    </citation>
    <scope>NUCLEOTIDE SEQUENCE [LARGE SCALE GENOMIC DNA]</scope>
    <source>
        <strain evidence="4 5">SR</strain>
    </source>
</reference>